<dbReference type="AlphaFoldDB" id="A0A1G2QC35"/>
<protein>
    <submittedName>
        <fullName evidence="1">Uncharacterized protein</fullName>
    </submittedName>
</protein>
<dbReference type="EMBL" id="MHTH01000014">
    <property type="protein sequence ID" value="OHA58134.1"/>
    <property type="molecule type" value="Genomic_DNA"/>
</dbReference>
<dbReference type="Proteomes" id="UP000176222">
    <property type="component" value="Unassembled WGS sequence"/>
</dbReference>
<sequence>MCEAFVSVVGGSKQGPTSAMDWPIIGGQPVDLARLAEISGREERYVYGLVDRIRSASRIKLPTPSAKLSEELSAIDNLGVIYDSYLCTRNPMIRASIMVRWIQLAQTEIEFRKPSPFVSSGTELEIYFLWHVARICPGE</sequence>
<comment type="caution">
    <text evidence="1">The sequence shown here is derived from an EMBL/GenBank/DDBJ whole genome shotgun (WGS) entry which is preliminary data.</text>
</comment>
<dbReference type="STRING" id="1802436.A2370_02285"/>
<gene>
    <name evidence="1" type="ORF">A2370_02285</name>
</gene>
<name>A0A1G2QC35_9BACT</name>
<reference evidence="1 2" key="1">
    <citation type="journal article" date="2016" name="Nat. Commun.">
        <title>Thousands of microbial genomes shed light on interconnected biogeochemical processes in an aquifer system.</title>
        <authorList>
            <person name="Anantharaman K."/>
            <person name="Brown C.T."/>
            <person name="Hug L.A."/>
            <person name="Sharon I."/>
            <person name="Castelle C.J."/>
            <person name="Probst A.J."/>
            <person name="Thomas B.C."/>
            <person name="Singh A."/>
            <person name="Wilkins M.J."/>
            <person name="Karaoz U."/>
            <person name="Brodie E.L."/>
            <person name="Williams K.H."/>
            <person name="Hubbard S.S."/>
            <person name="Banfield J.F."/>
        </authorList>
    </citation>
    <scope>NUCLEOTIDE SEQUENCE [LARGE SCALE GENOMIC DNA]</scope>
</reference>
<accession>A0A1G2QC35</accession>
<evidence type="ECO:0000313" key="2">
    <source>
        <dbReference type="Proteomes" id="UP000176222"/>
    </source>
</evidence>
<organism evidence="1 2">
    <name type="scientific">Candidatus Vogelbacteria bacterium RIFOXYB1_FULL_42_16</name>
    <dbReference type="NCBI Taxonomy" id="1802436"/>
    <lineage>
        <taxon>Bacteria</taxon>
        <taxon>Candidatus Vogeliibacteriota</taxon>
    </lineage>
</organism>
<proteinExistence type="predicted"/>
<evidence type="ECO:0000313" key="1">
    <source>
        <dbReference type="EMBL" id="OHA58134.1"/>
    </source>
</evidence>